<feature type="compositionally biased region" description="Basic and acidic residues" evidence="1">
    <location>
        <begin position="35"/>
        <end position="47"/>
    </location>
</feature>
<gene>
    <name evidence="2" type="ORF">GCM10009716_19630</name>
</gene>
<dbReference type="Proteomes" id="UP001501303">
    <property type="component" value="Unassembled WGS sequence"/>
</dbReference>
<evidence type="ECO:0000313" key="3">
    <source>
        <dbReference type="Proteomes" id="UP001501303"/>
    </source>
</evidence>
<proteinExistence type="predicted"/>
<reference evidence="3" key="1">
    <citation type="journal article" date="2019" name="Int. J. Syst. Evol. Microbiol.">
        <title>The Global Catalogue of Microorganisms (GCM) 10K type strain sequencing project: providing services to taxonomists for standard genome sequencing and annotation.</title>
        <authorList>
            <consortium name="The Broad Institute Genomics Platform"/>
            <consortium name="The Broad Institute Genome Sequencing Center for Infectious Disease"/>
            <person name="Wu L."/>
            <person name="Ma J."/>
        </authorList>
    </citation>
    <scope>NUCLEOTIDE SEQUENCE [LARGE SCALE GENOMIC DNA]</scope>
    <source>
        <strain evidence="3">JCM 13581</strain>
    </source>
</reference>
<evidence type="ECO:0000313" key="2">
    <source>
        <dbReference type="EMBL" id="GAA1909844.1"/>
    </source>
</evidence>
<protein>
    <submittedName>
        <fullName evidence="2">Uncharacterized protein</fullName>
    </submittedName>
</protein>
<dbReference type="EMBL" id="BAAAMJ010000016">
    <property type="protein sequence ID" value="GAA1909844.1"/>
    <property type="molecule type" value="Genomic_DNA"/>
</dbReference>
<evidence type="ECO:0000256" key="1">
    <source>
        <dbReference type="SAM" id="MobiDB-lite"/>
    </source>
</evidence>
<organism evidence="2 3">
    <name type="scientific">Streptomyces sodiiphilus</name>
    <dbReference type="NCBI Taxonomy" id="226217"/>
    <lineage>
        <taxon>Bacteria</taxon>
        <taxon>Bacillati</taxon>
        <taxon>Actinomycetota</taxon>
        <taxon>Actinomycetes</taxon>
        <taxon>Kitasatosporales</taxon>
        <taxon>Streptomycetaceae</taxon>
        <taxon>Streptomyces</taxon>
    </lineage>
</organism>
<accession>A0ABP5AC25</accession>
<name>A0ABP5AC25_9ACTN</name>
<comment type="caution">
    <text evidence="2">The sequence shown here is derived from an EMBL/GenBank/DDBJ whole genome shotgun (WGS) entry which is preliminary data.</text>
</comment>
<feature type="region of interest" description="Disordered" evidence="1">
    <location>
        <begin position="29"/>
        <end position="58"/>
    </location>
</feature>
<dbReference type="RefSeq" id="WP_344260507.1">
    <property type="nucleotide sequence ID" value="NZ_BAAAMJ010000016.1"/>
</dbReference>
<sequence length="58" mass="6448">MKPAPKCVIDRSRSCNSCIAPDPRSCPYPYLLAETRPEQPPERRSEDLPTAPPPARDA</sequence>
<keyword evidence="3" id="KW-1185">Reference proteome</keyword>